<feature type="domain" description="KIB1-4 beta-propeller" evidence="1">
    <location>
        <begin position="35"/>
        <end position="183"/>
    </location>
</feature>
<proteinExistence type="predicted"/>
<dbReference type="PANTHER" id="PTHR40891">
    <property type="entry name" value="DUF295 DOMAIN-CONTAINING PROTEIN"/>
    <property type="match status" value="1"/>
</dbReference>
<accession>A0A7J7FW05</accession>
<gene>
    <name evidence="2" type="ORF">HYC85_028744</name>
</gene>
<evidence type="ECO:0000313" key="2">
    <source>
        <dbReference type="EMBL" id="KAF5932573.1"/>
    </source>
</evidence>
<dbReference type="PANTHER" id="PTHR40891:SF1">
    <property type="entry name" value="DUF295 DOMAIN-CONTAINING PROTEIN"/>
    <property type="match status" value="1"/>
</dbReference>
<organism evidence="2 3">
    <name type="scientific">Camellia sinensis</name>
    <name type="common">Tea plant</name>
    <name type="synonym">Thea sinensis</name>
    <dbReference type="NCBI Taxonomy" id="4442"/>
    <lineage>
        <taxon>Eukaryota</taxon>
        <taxon>Viridiplantae</taxon>
        <taxon>Streptophyta</taxon>
        <taxon>Embryophyta</taxon>
        <taxon>Tracheophyta</taxon>
        <taxon>Spermatophyta</taxon>
        <taxon>Magnoliopsida</taxon>
        <taxon>eudicotyledons</taxon>
        <taxon>Gunneridae</taxon>
        <taxon>Pentapetalae</taxon>
        <taxon>asterids</taxon>
        <taxon>Ericales</taxon>
        <taxon>Theaceae</taxon>
        <taxon>Camellia</taxon>
    </lineage>
</organism>
<evidence type="ECO:0000313" key="3">
    <source>
        <dbReference type="Proteomes" id="UP000593564"/>
    </source>
</evidence>
<dbReference type="Pfam" id="PF03478">
    <property type="entry name" value="Beta-prop_KIB1-4"/>
    <property type="match status" value="1"/>
</dbReference>
<evidence type="ECO:0000259" key="1">
    <source>
        <dbReference type="Pfam" id="PF03478"/>
    </source>
</evidence>
<sequence length="199" mass="22018">MAVTRSHFSLLPPTLPCPWLVFNHGEHGNYSTQTFFNTSQDTYVMGRIPELCDKMIITCSHGWLILLDLVSNDCFLLNPVSMEKIMLPPLQYFPFFCCILSSPPTDPNCALIFGCREKSSATFCRLGDGEWTEQHLGSAEYFICATVSGGNIYGLTIDRTLLMVDVVGSNLVVTQLGSEKAPRTSIPGTSSFGYLVDQK</sequence>
<dbReference type="EMBL" id="JACBKZ010000014">
    <property type="protein sequence ID" value="KAF5932573.1"/>
    <property type="molecule type" value="Genomic_DNA"/>
</dbReference>
<protein>
    <recommendedName>
        <fullName evidence="1">KIB1-4 beta-propeller domain-containing protein</fullName>
    </recommendedName>
</protein>
<reference evidence="3" key="1">
    <citation type="journal article" date="2020" name="Nat. Commun.">
        <title>Genome assembly of wild tea tree DASZ reveals pedigree and selection history of tea varieties.</title>
        <authorList>
            <person name="Zhang W."/>
            <person name="Zhang Y."/>
            <person name="Qiu H."/>
            <person name="Guo Y."/>
            <person name="Wan H."/>
            <person name="Zhang X."/>
            <person name="Scossa F."/>
            <person name="Alseekh S."/>
            <person name="Zhang Q."/>
            <person name="Wang P."/>
            <person name="Xu L."/>
            <person name="Schmidt M.H."/>
            <person name="Jia X."/>
            <person name="Li D."/>
            <person name="Zhu A."/>
            <person name="Guo F."/>
            <person name="Chen W."/>
            <person name="Ni D."/>
            <person name="Usadel B."/>
            <person name="Fernie A.R."/>
            <person name="Wen W."/>
        </authorList>
    </citation>
    <scope>NUCLEOTIDE SEQUENCE [LARGE SCALE GENOMIC DNA]</scope>
    <source>
        <strain evidence="3">cv. G240</strain>
    </source>
</reference>
<dbReference type="Proteomes" id="UP000593564">
    <property type="component" value="Unassembled WGS sequence"/>
</dbReference>
<comment type="caution">
    <text evidence="2">The sequence shown here is derived from an EMBL/GenBank/DDBJ whole genome shotgun (WGS) entry which is preliminary data.</text>
</comment>
<keyword evidence="3" id="KW-1185">Reference proteome</keyword>
<dbReference type="AlphaFoldDB" id="A0A7J7FW05"/>
<name>A0A7J7FW05_CAMSI</name>
<reference evidence="2 3" key="2">
    <citation type="submission" date="2020-07" db="EMBL/GenBank/DDBJ databases">
        <title>Genome assembly of wild tea tree DASZ reveals pedigree and selection history of tea varieties.</title>
        <authorList>
            <person name="Zhang W."/>
        </authorList>
    </citation>
    <scope>NUCLEOTIDE SEQUENCE [LARGE SCALE GENOMIC DNA]</scope>
    <source>
        <strain evidence="3">cv. G240</strain>
        <tissue evidence="2">Leaf</tissue>
    </source>
</reference>
<dbReference type="InterPro" id="IPR005174">
    <property type="entry name" value="KIB1-4_b-propeller"/>
</dbReference>